<sequence length="98" mass="11338">MLTTGFYVTAELKIKDPNKILETRNALSALCKITLEQESGCTLFQLHQCQNDATRLLLWERFDSEDAYNTHFQQSHTKAYLAQDLTEVMQHFISDIVL</sequence>
<dbReference type="OrthoDB" id="5816297at2"/>
<proteinExistence type="predicted"/>
<dbReference type="InterPro" id="IPR011008">
    <property type="entry name" value="Dimeric_a/b-barrel"/>
</dbReference>
<name>A0A385C946_9GAMM</name>
<dbReference type="EMBL" id="CP033133">
    <property type="protein sequence ID" value="AYO56392.1"/>
    <property type="molecule type" value="Genomic_DNA"/>
</dbReference>
<reference evidence="1 2" key="1">
    <citation type="submission" date="2018-10" db="EMBL/GenBank/DDBJ databases">
        <title>The complete genome of Acinetobacter wuhouensis strain WCHAW010062.</title>
        <authorList>
            <person name="Hu Y."/>
            <person name="Long H."/>
            <person name="Feng Y."/>
            <person name="Zong Z."/>
        </authorList>
    </citation>
    <scope>NUCLEOTIDE SEQUENCE [LARGE SCALE GENOMIC DNA]</scope>
    <source>
        <strain evidence="1 2">WCHAW010062</strain>
    </source>
</reference>
<dbReference type="SUPFAM" id="SSF54909">
    <property type="entry name" value="Dimeric alpha+beta barrel"/>
    <property type="match status" value="1"/>
</dbReference>
<dbReference type="KEGG" id="awu:BEN71_18890"/>
<organism evidence="1 2">
    <name type="scientific">Acinetobacter wuhouensis</name>
    <dbReference type="NCBI Taxonomy" id="1879050"/>
    <lineage>
        <taxon>Bacteria</taxon>
        <taxon>Pseudomonadati</taxon>
        <taxon>Pseudomonadota</taxon>
        <taxon>Gammaproteobacteria</taxon>
        <taxon>Moraxellales</taxon>
        <taxon>Moraxellaceae</taxon>
        <taxon>Acinetobacter</taxon>
    </lineage>
</organism>
<dbReference type="PROSITE" id="PS51725">
    <property type="entry name" value="ABM"/>
    <property type="match status" value="1"/>
</dbReference>
<dbReference type="Gene3D" id="3.30.70.100">
    <property type="match status" value="1"/>
</dbReference>
<accession>A0A385C946</accession>
<dbReference type="AlphaFoldDB" id="A0A385C946"/>
<evidence type="ECO:0000313" key="1">
    <source>
        <dbReference type="EMBL" id="AYO56392.1"/>
    </source>
</evidence>
<gene>
    <name evidence="1" type="ORF">CDG68_22180</name>
</gene>
<dbReference type="Pfam" id="PF03992">
    <property type="entry name" value="ABM"/>
    <property type="match status" value="1"/>
</dbReference>
<keyword evidence="1" id="KW-0503">Monooxygenase</keyword>
<dbReference type="STRING" id="1879050.GCA_001696605_01491"/>
<dbReference type="GO" id="GO:0004497">
    <property type="term" value="F:monooxygenase activity"/>
    <property type="evidence" value="ECO:0007669"/>
    <property type="project" value="UniProtKB-KW"/>
</dbReference>
<dbReference type="InterPro" id="IPR007138">
    <property type="entry name" value="ABM_dom"/>
</dbReference>
<protein>
    <submittedName>
        <fullName evidence="1">Antibiotic biosynthesis monooxygenase</fullName>
    </submittedName>
</protein>
<keyword evidence="1" id="KW-0560">Oxidoreductase</keyword>
<dbReference type="Proteomes" id="UP000279962">
    <property type="component" value="Chromosome"/>
</dbReference>
<evidence type="ECO:0000313" key="2">
    <source>
        <dbReference type="Proteomes" id="UP000279962"/>
    </source>
</evidence>